<dbReference type="Proteomes" id="UP000245137">
    <property type="component" value="Unassembled WGS sequence"/>
</dbReference>
<dbReference type="EMBL" id="PUIV01000008">
    <property type="protein sequence ID" value="PWB94439.1"/>
    <property type="molecule type" value="Genomic_DNA"/>
</dbReference>
<dbReference type="CDD" id="cd03809">
    <property type="entry name" value="GT4_MtfB-like"/>
    <property type="match status" value="1"/>
</dbReference>
<sequence>MIIAYDAGAFQQSISGGIFNVSVGFLNAAARIAPDVEFVFVADPFFGEVRPEAMAALTFTPRIIYRSVLKPAGSFPLLTDKERVRFEIDGEAKRTTATATSDGLWHHYEGATPRHAMYLCSRQSRPCDTLNLPDSRNLGVAFDKIVIEWEKGSQEYSFDDARFVKGYHHAEAAWRWTDGRAEIPFELFPRADRIRIGVHIRQKLRYRLADGRFDRRFDAVARAAAEQRRASNLNLLGRELREMGATVYFANHFIPIAIPGLALASWAHDVIPILFPNFFGKDAVENFTNVVDVFKRADHIFCNSDTTRNDVIDNVGVAAERLTTTWIGPGAIGPRPSSTVDAALSKFLLRRNYILNVGTLEPRKNHLRLVQAYDEFRRSVDDAPMLVIVGSHGWGYDELMRLIANRGLSEHVKVLSGVDNEDLSALYSGAMFVAYPSVYEGFGMPVLEALACGVPVLTSQETSMQDIAQNAAVLVDPLSVSSIANGLFSLTTDSALRARLAANAPKAASRFDWDRVAGTIIDVLKGMRR</sequence>
<dbReference type="SUPFAM" id="SSF53756">
    <property type="entry name" value="UDP-Glycosyltransferase/glycogen phosphorylase"/>
    <property type="match status" value="1"/>
</dbReference>
<organism evidence="3 4">
    <name type="scientific">Methylosinus sporium</name>
    <dbReference type="NCBI Taxonomy" id="428"/>
    <lineage>
        <taxon>Bacteria</taxon>
        <taxon>Pseudomonadati</taxon>
        <taxon>Pseudomonadota</taxon>
        <taxon>Alphaproteobacteria</taxon>
        <taxon>Hyphomicrobiales</taxon>
        <taxon>Methylocystaceae</taxon>
        <taxon>Methylosinus</taxon>
    </lineage>
</organism>
<evidence type="ECO:0000259" key="2">
    <source>
        <dbReference type="Pfam" id="PF00534"/>
    </source>
</evidence>
<accession>A0A2U1SS44</accession>
<dbReference type="InterPro" id="IPR001296">
    <property type="entry name" value="Glyco_trans_1"/>
</dbReference>
<proteinExistence type="predicted"/>
<dbReference type="AlphaFoldDB" id="A0A2U1SS44"/>
<evidence type="ECO:0000256" key="1">
    <source>
        <dbReference type="ARBA" id="ARBA00022679"/>
    </source>
</evidence>
<evidence type="ECO:0000313" key="4">
    <source>
        <dbReference type="Proteomes" id="UP000245137"/>
    </source>
</evidence>
<name>A0A2U1SS44_METSR</name>
<dbReference type="Pfam" id="PF00534">
    <property type="entry name" value="Glycos_transf_1"/>
    <property type="match status" value="1"/>
</dbReference>
<reference evidence="3 4" key="1">
    <citation type="journal article" date="2018" name="Appl. Microbiol. Biotechnol.">
        <title>Co-cultivation of the strictly anaerobic methanogen Methanosarcina barkeri with aerobic methanotrophs in an oxygen-limited membrane bioreactor.</title>
        <authorList>
            <person name="In 't Zandt M.H."/>
            <person name="van den Bosch T.J.M."/>
            <person name="Rijkers R."/>
            <person name="van Kessel M.A.H.J."/>
            <person name="Jetten M.S.M."/>
            <person name="Welte C.U."/>
        </authorList>
    </citation>
    <scope>NUCLEOTIDE SEQUENCE [LARGE SCALE GENOMIC DNA]</scope>
    <source>
        <strain evidence="3 4">DSM 17706</strain>
    </source>
</reference>
<dbReference type="GO" id="GO:0016757">
    <property type="term" value="F:glycosyltransferase activity"/>
    <property type="evidence" value="ECO:0007669"/>
    <property type="project" value="InterPro"/>
</dbReference>
<keyword evidence="1" id="KW-0808">Transferase</keyword>
<dbReference type="Gene3D" id="3.40.50.2000">
    <property type="entry name" value="Glycogen Phosphorylase B"/>
    <property type="match status" value="1"/>
</dbReference>
<dbReference type="PANTHER" id="PTHR46401:SF2">
    <property type="entry name" value="GLYCOSYLTRANSFERASE WBBK-RELATED"/>
    <property type="match status" value="1"/>
</dbReference>
<dbReference type="RefSeq" id="WP_108916735.1">
    <property type="nucleotide sequence ID" value="NZ_BGJY01000008.1"/>
</dbReference>
<feature type="domain" description="Glycosyl transferase family 1" evidence="2">
    <location>
        <begin position="350"/>
        <end position="506"/>
    </location>
</feature>
<keyword evidence="4" id="KW-1185">Reference proteome</keyword>
<comment type="caution">
    <text evidence="3">The sequence shown here is derived from an EMBL/GenBank/DDBJ whole genome shotgun (WGS) entry which is preliminary data.</text>
</comment>
<protein>
    <recommendedName>
        <fullName evidence="2">Glycosyl transferase family 1 domain-containing protein</fullName>
    </recommendedName>
</protein>
<dbReference type="PANTHER" id="PTHR46401">
    <property type="entry name" value="GLYCOSYLTRANSFERASE WBBK-RELATED"/>
    <property type="match status" value="1"/>
</dbReference>
<dbReference type="GO" id="GO:0009103">
    <property type="term" value="P:lipopolysaccharide biosynthetic process"/>
    <property type="evidence" value="ECO:0007669"/>
    <property type="project" value="TreeGrafter"/>
</dbReference>
<gene>
    <name evidence="3" type="ORF">C5689_07915</name>
</gene>
<dbReference type="OrthoDB" id="9801609at2"/>
<evidence type="ECO:0000313" key="3">
    <source>
        <dbReference type="EMBL" id="PWB94439.1"/>
    </source>
</evidence>